<organism evidence="1 2">
    <name type="scientific">Pseudonocardia autotrophica</name>
    <name type="common">Amycolata autotrophica</name>
    <name type="synonym">Nocardia autotrophica</name>
    <dbReference type="NCBI Taxonomy" id="2074"/>
    <lineage>
        <taxon>Bacteria</taxon>
        <taxon>Bacillati</taxon>
        <taxon>Actinomycetota</taxon>
        <taxon>Actinomycetes</taxon>
        <taxon>Pseudonocardiales</taxon>
        <taxon>Pseudonocardiaceae</taxon>
        <taxon>Pseudonocardia</taxon>
    </lineage>
</organism>
<protein>
    <submittedName>
        <fullName evidence="1">Uncharacterized protein</fullName>
    </submittedName>
</protein>
<dbReference type="RefSeq" id="WP_085916431.1">
    <property type="nucleotide sequence ID" value="NZ_AP018920.1"/>
</dbReference>
<keyword evidence="2" id="KW-1185">Reference proteome</keyword>
<accession>A0A1Y2MIA1</accession>
<comment type="caution">
    <text evidence="1">The sequence shown here is derived from an EMBL/GenBank/DDBJ whole genome shotgun (WGS) entry which is preliminary data.</text>
</comment>
<sequence>MAALFRDLRVSEQVLWRARLQRLIRRCAKEGLWTKEIREQPAGSEIGVWALDKPLLGLRAAHLIREAAIEQVTLHALQARGAGWSWDEIGAAMGLPTGGGDPREDTAYEWIVEGRDPDRASREKVGFPQTRWRCGCCEREIEDAGPFGSSPVCHEYGHADDCARWDESVREWGAARHRQFSGRGDQR</sequence>
<gene>
    <name evidence="1" type="ORF">BG845_06377</name>
</gene>
<dbReference type="EMBL" id="MIGB01000060">
    <property type="protein sequence ID" value="OSY34994.1"/>
    <property type="molecule type" value="Genomic_DNA"/>
</dbReference>
<dbReference type="STRING" id="2074.BG845_06377"/>
<evidence type="ECO:0000313" key="2">
    <source>
        <dbReference type="Proteomes" id="UP000194360"/>
    </source>
</evidence>
<name>A0A1Y2MIA1_PSEAH</name>
<dbReference type="Proteomes" id="UP000194360">
    <property type="component" value="Unassembled WGS sequence"/>
</dbReference>
<dbReference type="AlphaFoldDB" id="A0A1Y2MIA1"/>
<reference evidence="1 2" key="1">
    <citation type="submission" date="2016-09" db="EMBL/GenBank/DDBJ databases">
        <title>Pseudonocardia autotrophica DSM535, a candidate organism with high potential of specific P450 cytochromes.</title>
        <authorList>
            <person name="Grumaz C."/>
            <person name="Vainshtein Y."/>
            <person name="Kirstahler P."/>
            <person name="Sohn K."/>
        </authorList>
    </citation>
    <scope>NUCLEOTIDE SEQUENCE [LARGE SCALE GENOMIC DNA]</scope>
    <source>
        <strain evidence="1 2">DSM 535</strain>
    </source>
</reference>
<proteinExistence type="predicted"/>
<evidence type="ECO:0000313" key="1">
    <source>
        <dbReference type="EMBL" id="OSY34994.1"/>
    </source>
</evidence>